<protein>
    <submittedName>
        <fullName evidence="1">Uncharacterized protein</fullName>
    </submittedName>
</protein>
<name>A0A1C3UXR4_9HYPH</name>
<dbReference type="Proteomes" id="UP000199205">
    <property type="component" value="Unassembled WGS sequence"/>
</dbReference>
<dbReference type="AlphaFoldDB" id="A0A1C3UXR4"/>
<evidence type="ECO:0000313" key="1">
    <source>
        <dbReference type="EMBL" id="SCB20292.1"/>
    </source>
</evidence>
<evidence type="ECO:0000313" key="2">
    <source>
        <dbReference type="Proteomes" id="UP000199205"/>
    </source>
</evidence>
<organism evidence="1 2">
    <name type="scientific">Rhizobium lusitanum</name>
    <dbReference type="NCBI Taxonomy" id="293958"/>
    <lineage>
        <taxon>Bacteria</taxon>
        <taxon>Pseudomonadati</taxon>
        <taxon>Pseudomonadota</taxon>
        <taxon>Alphaproteobacteria</taxon>
        <taxon>Hyphomicrobiales</taxon>
        <taxon>Rhizobiaceae</taxon>
        <taxon>Rhizobium/Agrobacterium group</taxon>
        <taxon>Rhizobium</taxon>
    </lineage>
</organism>
<accession>A0A1C3UXR4</accession>
<dbReference type="EMBL" id="FMAF01000003">
    <property type="protein sequence ID" value="SCB20292.1"/>
    <property type="molecule type" value="Genomic_DNA"/>
</dbReference>
<reference evidence="1 2" key="1">
    <citation type="submission" date="2016-08" db="EMBL/GenBank/DDBJ databases">
        <authorList>
            <person name="Seilhamer J.J."/>
        </authorList>
    </citation>
    <scope>NUCLEOTIDE SEQUENCE [LARGE SCALE GENOMIC DNA]</scope>
    <source>
        <strain evidence="1 2">P1-7</strain>
    </source>
</reference>
<sequence length="60" mass="6693">MIRDWNGRRREAVTSPLRGEVARYARVGVTLGMHMSVFLTRGGITPPRTFGPTLPLKGRV</sequence>
<gene>
    <name evidence="1" type="ORF">GA0061101_103530</name>
</gene>
<proteinExistence type="predicted"/>